<feature type="transmembrane region" description="Helical" evidence="1">
    <location>
        <begin position="166"/>
        <end position="186"/>
    </location>
</feature>
<dbReference type="Proteomes" id="UP000294513">
    <property type="component" value="Unassembled WGS sequence"/>
</dbReference>
<dbReference type="InterPro" id="IPR042150">
    <property type="entry name" value="MmRce1-like"/>
</dbReference>
<dbReference type="GO" id="GO:0080120">
    <property type="term" value="P:CAAX-box protein maturation"/>
    <property type="evidence" value="ECO:0007669"/>
    <property type="project" value="UniProtKB-ARBA"/>
</dbReference>
<feature type="transmembrane region" description="Helical" evidence="1">
    <location>
        <begin position="256"/>
        <end position="275"/>
    </location>
</feature>
<dbReference type="Pfam" id="PF02517">
    <property type="entry name" value="Rce1-like"/>
    <property type="match status" value="1"/>
</dbReference>
<name>A0A4R5A477_9ACTN</name>
<keyword evidence="1" id="KW-0472">Membrane</keyword>
<evidence type="ECO:0000259" key="2">
    <source>
        <dbReference type="Pfam" id="PF02517"/>
    </source>
</evidence>
<dbReference type="GO" id="GO:0006508">
    <property type="term" value="P:proteolysis"/>
    <property type="evidence" value="ECO:0007669"/>
    <property type="project" value="UniProtKB-KW"/>
</dbReference>
<proteinExistence type="predicted"/>
<feature type="transmembrane region" description="Helical" evidence="1">
    <location>
        <begin position="95"/>
        <end position="114"/>
    </location>
</feature>
<reference evidence="3 4" key="1">
    <citation type="submission" date="2019-03" db="EMBL/GenBank/DDBJ databases">
        <title>Draft genome sequences of novel Actinobacteria.</title>
        <authorList>
            <person name="Sahin N."/>
            <person name="Ay H."/>
            <person name="Saygin H."/>
        </authorList>
    </citation>
    <scope>NUCLEOTIDE SEQUENCE [LARGE SCALE GENOMIC DNA]</scope>
    <source>
        <strain evidence="3 4">H3C3</strain>
    </source>
</reference>
<gene>
    <name evidence="3" type="ORF">E1298_40515</name>
</gene>
<dbReference type="OrthoDB" id="3693644at2"/>
<feature type="transmembrane region" description="Helical" evidence="1">
    <location>
        <begin position="226"/>
        <end position="244"/>
    </location>
</feature>
<dbReference type="PANTHER" id="PTHR35797:SF1">
    <property type="entry name" value="PROTEASE"/>
    <property type="match status" value="1"/>
</dbReference>
<keyword evidence="3" id="KW-0482">Metalloprotease</keyword>
<dbReference type="GO" id="GO:0008237">
    <property type="term" value="F:metallopeptidase activity"/>
    <property type="evidence" value="ECO:0007669"/>
    <property type="project" value="UniProtKB-KW"/>
</dbReference>
<accession>A0A4R5A477</accession>
<comment type="caution">
    <text evidence="3">The sequence shown here is derived from an EMBL/GenBank/DDBJ whole genome shotgun (WGS) entry which is preliminary data.</text>
</comment>
<dbReference type="GO" id="GO:0004175">
    <property type="term" value="F:endopeptidase activity"/>
    <property type="evidence" value="ECO:0007669"/>
    <property type="project" value="UniProtKB-ARBA"/>
</dbReference>
<feature type="domain" description="CAAX prenyl protease 2/Lysostaphin resistance protein A-like" evidence="2">
    <location>
        <begin position="131"/>
        <end position="237"/>
    </location>
</feature>
<dbReference type="RefSeq" id="WP_131902689.1">
    <property type="nucleotide sequence ID" value="NZ_SMKU01000389.1"/>
</dbReference>
<feature type="transmembrane region" description="Helical" evidence="1">
    <location>
        <begin position="126"/>
        <end position="145"/>
    </location>
</feature>
<feature type="transmembrane region" description="Helical" evidence="1">
    <location>
        <begin position="198"/>
        <end position="219"/>
    </location>
</feature>
<dbReference type="AlphaFoldDB" id="A0A4R5A477"/>
<feature type="transmembrane region" description="Helical" evidence="1">
    <location>
        <begin position="53"/>
        <end position="75"/>
    </location>
</feature>
<keyword evidence="1" id="KW-0812">Transmembrane</keyword>
<evidence type="ECO:0000313" key="4">
    <source>
        <dbReference type="Proteomes" id="UP000294513"/>
    </source>
</evidence>
<keyword evidence="4" id="KW-1185">Reference proteome</keyword>
<dbReference type="PANTHER" id="PTHR35797">
    <property type="entry name" value="PROTEASE-RELATED"/>
    <property type="match status" value="1"/>
</dbReference>
<keyword evidence="1" id="KW-1133">Transmembrane helix</keyword>
<feature type="transmembrane region" description="Helical" evidence="1">
    <location>
        <begin position="21"/>
        <end position="41"/>
    </location>
</feature>
<dbReference type="InterPro" id="IPR003675">
    <property type="entry name" value="Rce1/LyrA-like_dom"/>
</dbReference>
<keyword evidence="3" id="KW-0378">Hydrolase</keyword>
<dbReference type="EMBL" id="SMKU01000389">
    <property type="protein sequence ID" value="TDD66315.1"/>
    <property type="molecule type" value="Genomic_DNA"/>
</dbReference>
<organism evidence="3 4">
    <name type="scientific">Actinomadura rubrisoli</name>
    <dbReference type="NCBI Taxonomy" id="2530368"/>
    <lineage>
        <taxon>Bacteria</taxon>
        <taxon>Bacillati</taxon>
        <taxon>Actinomycetota</taxon>
        <taxon>Actinomycetes</taxon>
        <taxon>Streptosporangiales</taxon>
        <taxon>Thermomonosporaceae</taxon>
        <taxon>Actinomadura</taxon>
    </lineage>
</organism>
<sequence length="288" mass="30944">MTLEESPIQESGAPVRPARPLWLFFVLAYGFTWLCYVPIMLSKEGLGLMSFSVLGGMADLCVVVGSFGPLVAALLSGSRRELVRACTRWRVPVRWYVLSILGVACVPMIAAFAVPGAADHFSFNAGALPSLAIMFLTVQFVIGALGEEPGWRGIALPRLQRRHGPLRAALILGVLWGGWHLPLFAYSDWADPKGGENLGTLGIYLLMTTALTIIMTWVFNSTGGGVFLMILFHDALNTGLNAIPEFFPDSDLADRHLLVAPALGFGLLATAVLIATRGRLNGPHGEGT</sequence>
<evidence type="ECO:0000256" key="1">
    <source>
        <dbReference type="SAM" id="Phobius"/>
    </source>
</evidence>
<evidence type="ECO:0000313" key="3">
    <source>
        <dbReference type="EMBL" id="TDD66315.1"/>
    </source>
</evidence>
<keyword evidence="3" id="KW-0645">Protease</keyword>
<protein>
    <submittedName>
        <fullName evidence="3">CPBP family intramembrane metalloprotease</fullName>
    </submittedName>
</protein>